<evidence type="ECO:0000313" key="4">
    <source>
        <dbReference type="Proteomes" id="UP001230908"/>
    </source>
</evidence>
<feature type="domain" description="NAD(P)-binding" evidence="2">
    <location>
        <begin position="16"/>
        <end position="88"/>
    </location>
</feature>
<evidence type="ECO:0000313" key="3">
    <source>
        <dbReference type="EMBL" id="MDQ7910624.1"/>
    </source>
</evidence>
<organism evidence="3 4">
    <name type="scientific">Phytohabitans maris</name>
    <dbReference type="NCBI Taxonomy" id="3071409"/>
    <lineage>
        <taxon>Bacteria</taxon>
        <taxon>Bacillati</taxon>
        <taxon>Actinomycetota</taxon>
        <taxon>Actinomycetes</taxon>
        <taxon>Micromonosporales</taxon>
        <taxon>Micromonosporaceae</taxon>
    </lineage>
</organism>
<dbReference type="Gene3D" id="3.40.50.720">
    <property type="entry name" value="NAD(P)-binding Rossmann-like Domain"/>
    <property type="match status" value="1"/>
</dbReference>
<evidence type="ECO:0000256" key="1">
    <source>
        <dbReference type="SAM" id="MobiDB-lite"/>
    </source>
</evidence>
<dbReference type="InterPro" id="IPR036291">
    <property type="entry name" value="NAD(P)-bd_dom_sf"/>
</dbReference>
<feature type="compositionally biased region" description="Low complexity" evidence="1">
    <location>
        <begin position="251"/>
        <end position="293"/>
    </location>
</feature>
<dbReference type="InterPro" id="IPR016040">
    <property type="entry name" value="NAD(P)-bd_dom"/>
</dbReference>
<reference evidence="3 4" key="1">
    <citation type="submission" date="2023-08" db="EMBL/GenBank/DDBJ databases">
        <title>Phytohabitans sansha sp. nov., isolated from marine sediment.</title>
        <authorList>
            <person name="Zhao Y."/>
            <person name="Yi K."/>
        </authorList>
    </citation>
    <scope>NUCLEOTIDE SEQUENCE [LARGE SCALE GENOMIC DNA]</scope>
    <source>
        <strain evidence="3 4">ZYX-F-186</strain>
    </source>
</reference>
<gene>
    <name evidence="3" type="ORF">RB614_39630</name>
</gene>
<feature type="compositionally biased region" description="Low complexity" evidence="1">
    <location>
        <begin position="319"/>
        <end position="330"/>
    </location>
</feature>
<dbReference type="PANTHER" id="PTHR43355">
    <property type="entry name" value="FLAVIN REDUCTASE (NADPH)"/>
    <property type="match status" value="1"/>
</dbReference>
<feature type="region of interest" description="Disordered" evidence="1">
    <location>
        <begin position="251"/>
        <end position="330"/>
    </location>
</feature>
<dbReference type="EMBL" id="JAVHUY010000059">
    <property type="protein sequence ID" value="MDQ7910624.1"/>
    <property type="molecule type" value="Genomic_DNA"/>
</dbReference>
<accession>A0ABU0ZUC1</accession>
<protein>
    <submittedName>
        <fullName evidence="3">NAD(P)H-binding protein</fullName>
    </submittedName>
</protein>
<feature type="region of interest" description="Disordered" evidence="1">
    <location>
        <begin position="196"/>
        <end position="222"/>
    </location>
</feature>
<dbReference type="SUPFAM" id="SSF51735">
    <property type="entry name" value="NAD(P)-binding Rossmann-fold domains"/>
    <property type="match status" value="1"/>
</dbReference>
<sequence>MPATPSGTPRRVAVIGAGGRVGRAVTAALLRDAWDVTAVLREPGRHDLPHHPRLSIARGDAQHPERLAPLLATVEAAVLAVTPFTGPPESFEGFDPDYYLKIVGGLVEHWRAPRRRLVAVGLAATLRLDSGGLVMDDPALFPPFLRPFAEAHARQAEALAPRPAVPSGAYARQAGAIAARPEVPSGAYARQAGAIAARPEVPSGESEAHTRPEAPSGEAEGHARLAAAVALRPEVPSGEAEAHARQAEALAAPAGAPSGEAAALARQGAAPGRPAVARSPGAEAPAGAGAAGPDWAILVPPSGFGLPEPPVSTADESTADGGASAAADRSGRAASAASGAAERRYALVSEPVTLSQATASLSHATYAAAVAAELAEPTVHRARALVVPVLAE</sequence>
<name>A0ABU0ZUC1_9ACTN</name>
<dbReference type="Pfam" id="PF13460">
    <property type="entry name" value="NAD_binding_10"/>
    <property type="match status" value="1"/>
</dbReference>
<evidence type="ECO:0000259" key="2">
    <source>
        <dbReference type="Pfam" id="PF13460"/>
    </source>
</evidence>
<keyword evidence="4" id="KW-1185">Reference proteome</keyword>
<dbReference type="InterPro" id="IPR051606">
    <property type="entry name" value="Polyketide_Oxido-like"/>
</dbReference>
<dbReference type="Proteomes" id="UP001230908">
    <property type="component" value="Unassembled WGS sequence"/>
</dbReference>
<comment type="caution">
    <text evidence="3">The sequence shown here is derived from an EMBL/GenBank/DDBJ whole genome shotgun (WGS) entry which is preliminary data.</text>
</comment>
<dbReference type="RefSeq" id="WP_308717869.1">
    <property type="nucleotide sequence ID" value="NZ_JAVHUY010000059.1"/>
</dbReference>
<dbReference type="PANTHER" id="PTHR43355:SF2">
    <property type="entry name" value="FLAVIN REDUCTASE (NADPH)"/>
    <property type="match status" value="1"/>
</dbReference>
<proteinExistence type="predicted"/>